<dbReference type="OrthoDB" id="20127at2759"/>
<dbReference type="GO" id="GO:0042796">
    <property type="term" value="P:snRNA transcription by RNA polymerase III"/>
    <property type="evidence" value="ECO:0000318"/>
    <property type="project" value="GO_Central"/>
</dbReference>
<proteinExistence type="predicted"/>
<evidence type="ECO:0000313" key="1">
    <source>
        <dbReference type="EMBL" id="KEH32132.1"/>
    </source>
</evidence>
<evidence type="ECO:0000313" key="2">
    <source>
        <dbReference type="EnsemblPlants" id="KEH32132"/>
    </source>
</evidence>
<dbReference type="GO" id="GO:0043565">
    <property type="term" value="F:sequence-specific DNA binding"/>
    <property type="evidence" value="ECO:0000318"/>
    <property type="project" value="GO_Central"/>
</dbReference>
<dbReference type="PANTHER" id="PTHR15131:SF3">
    <property type="entry name" value="SNRNA-ACTIVATING PROTEIN COMPLEX SUBUNIT 1"/>
    <property type="match status" value="1"/>
</dbReference>
<dbReference type="EnsemblPlants" id="KEH32132">
    <property type="protein sequence ID" value="KEH32132"/>
    <property type="gene ID" value="MTR_4g115320"/>
</dbReference>
<dbReference type="Proteomes" id="UP000002051">
    <property type="component" value="Chromosome 4"/>
</dbReference>
<keyword evidence="3" id="KW-1185">Reference proteome</keyword>
<dbReference type="Pfam" id="PF09808">
    <property type="entry name" value="SNAPC1"/>
    <property type="match status" value="1"/>
</dbReference>
<dbReference type="InterPro" id="IPR019188">
    <property type="entry name" value="SNAPC1"/>
</dbReference>
<dbReference type="GO" id="GO:0042795">
    <property type="term" value="P:snRNA transcription by RNA polymerase II"/>
    <property type="evidence" value="ECO:0000318"/>
    <property type="project" value="GO_Central"/>
</dbReference>
<gene>
    <name evidence="2" type="primary">25493963</name>
    <name evidence="1" type="ordered locus">MTR_4g115320</name>
</gene>
<dbReference type="EMBL" id="CM001220">
    <property type="protein sequence ID" value="KEH32132.1"/>
    <property type="molecule type" value="Genomic_DNA"/>
</dbReference>
<dbReference type="ExpressionAtlas" id="A0A072UR23">
    <property type="expression patterns" value="differential"/>
</dbReference>
<dbReference type="PANTHER" id="PTHR15131">
    <property type="entry name" value="SMALL NUCLEAR RNA ACTIVATING COMPLEX, POLYPEPTIDE 1"/>
    <property type="match status" value="1"/>
</dbReference>
<accession>A0A072UR23</accession>
<dbReference type="AlphaFoldDB" id="A0A072UR23"/>
<reference evidence="2" key="3">
    <citation type="submission" date="2015-04" db="UniProtKB">
        <authorList>
            <consortium name="EnsemblPlants"/>
        </authorList>
    </citation>
    <scope>IDENTIFICATION</scope>
    <source>
        <strain evidence="2">cv. Jemalong A17</strain>
    </source>
</reference>
<reference evidence="1 3" key="2">
    <citation type="journal article" date="2014" name="BMC Genomics">
        <title>An improved genome release (version Mt4.0) for the model legume Medicago truncatula.</title>
        <authorList>
            <person name="Tang H."/>
            <person name="Krishnakumar V."/>
            <person name="Bidwell S."/>
            <person name="Rosen B."/>
            <person name="Chan A."/>
            <person name="Zhou S."/>
            <person name="Gentzbittel L."/>
            <person name="Childs K.L."/>
            <person name="Yandell M."/>
            <person name="Gundlach H."/>
            <person name="Mayer K.F."/>
            <person name="Schwartz D.C."/>
            <person name="Town C.D."/>
        </authorList>
    </citation>
    <scope>GENOME REANNOTATION</scope>
    <source>
        <strain evidence="1">A17</strain>
        <strain evidence="2 3">cv. Jemalong A17</strain>
    </source>
</reference>
<protein>
    <submittedName>
        <fullName evidence="1">Small nuclear RNA activating complex (SNAPc), subunit SNAP43</fullName>
    </submittedName>
</protein>
<organism evidence="1 3">
    <name type="scientific">Medicago truncatula</name>
    <name type="common">Barrel medic</name>
    <name type="synonym">Medicago tribuloides</name>
    <dbReference type="NCBI Taxonomy" id="3880"/>
    <lineage>
        <taxon>Eukaryota</taxon>
        <taxon>Viridiplantae</taxon>
        <taxon>Streptophyta</taxon>
        <taxon>Embryophyta</taxon>
        <taxon>Tracheophyta</taxon>
        <taxon>Spermatophyta</taxon>
        <taxon>Magnoliopsida</taxon>
        <taxon>eudicotyledons</taxon>
        <taxon>Gunneridae</taxon>
        <taxon>Pentapetalae</taxon>
        <taxon>rosids</taxon>
        <taxon>fabids</taxon>
        <taxon>Fabales</taxon>
        <taxon>Fabaceae</taxon>
        <taxon>Papilionoideae</taxon>
        <taxon>50 kb inversion clade</taxon>
        <taxon>NPAAA clade</taxon>
        <taxon>Hologalegina</taxon>
        <taxon>IRL clade</taxon>
        <taxon>Trifolieae</taxon>
        <taxon>Medicago</taxon>
    </lineage>
</organism>
<name>A0A072UR23_MEDTR</name>
<evidence type="ECO:0000313" key="3">
    <source>
        <dbReference type="Proteomes" id="UP000002051"/>
    </source>
</evidence>
<sequence length="303" mass="34729">MLNGLSMYFVLTFFTTCCYRFLCCKLGFFTMNTDNFKKDIDELIDQFAQDESKTLADMKRVWISKKFSYIYEASPSKNLAFFMQSLYAHCIGYMVSNGSLSYKLGGLYCLYCLYETQPFKPPFKVYISLGELKNLRILVIDAKANDIGVVPALVKRMLESNTFLFGAVDLAECSATETVNQLEQLQKARIQAAYEKLFDSMPIENYVRMDLGLEVDLNLLKKMSAEYAEAKNVAIKEASSILDVQNIKHISEDKELIGDVVEKIAGDWHVQKQTFYKQTGLGETDEYEQELEQLLLQQYSDDD</sequence>
<dbReference type="GO" id="GO:0019185">
    <property type="term" value="C:snRNA-activating protein complex"/>
    <property type="evidence" value="ECO:0000318"/>
    <property type="project" value="GO_Central"/>
</dbReference>
<dbReference type="STRING" id="3880.A0A072UR23"/>
<reference evidence="1 3" key="1">
    <citation type="journal article" date="2011" name="Nature">
        <title>The Medicago genome provides insight into the evolution of rhizobial symbioses.</title>
        <authorList>
            <person name="Young N.D."/>
            <person name="Debelle F."/>
            <person name="Oldroyd G.E."/>
            <person name="Geurts R."/>
            <person name="Cannon S.B."/>
            <person name="Udvardi M.K."/>
            <person name="Benedito V.A."/>
            <person name="Mayer K.F."/>
            <person name="Gouzy J."/>
            <person name="Schoof H."/>
            <person name="Van de Peer Y."/>
            <person name="Proost S."/>
            <person name="Cook D.R."/>
            <person name="Meyers B.C."/>
            <person name="Spannagl M."/>
            <person name="Cheung F."/>
            <person name="De Mita S."/>
            <person name="Krishnakumar V."/>
            <person name="Gundlach H."/>
            <person name="Zhou S."/>
            <person name="Mudge J."/>
            <person name="Bharti A.K."/>
            <person name="Murray J.D."/>
            <person name="Naoumkina M.A."/>
            <person name="Rosen B."/>
            <person name="Silverstein K.A."/>
            <person name="Tang H."/>
            <person name="Rombauts S."/>
            <person name="Zhao P.X."/>
            <person name="Zhou P."/>
            <person name="Barbe V."/>
            <person name="Bardou P."/>
            <person name="Bechner M."/>
            <person name="Bellec A."/>
            <person name="Berger A."/>
            <person name="Berges H."/>
            <person name="Bidwell S."/>
            <person name="Bisseling T."/>
            <person name="Choisne N."/>
            <person name="Couloux A."/>
            <person name="Denny R."/>
            <person name="Deshpande S."/>
            <person name="Dai X."/>
            <person name="Doyle J.J."/>
            <person name="Dudez A.M."/>
            <person name="Farmer A.D."/>
            <person name="Fouteau S."/>
            <person name="Franken C."/>
            <person name="Gibelin C."/>
            <person name="Gish J."/>
            <person name="Goldstein S."/>
            <person name="Gonzalez A.J."/>
            <person name="Green P.J."/>
            <person name="Hallab A."/>
            <person name="Hartog M."/>
            <person name="Hua A."/>
            <person name="Humphray S.J."/>
            <person name="Jeong D.H."/>
            <person name="Jing Y."/>
            <person name="Jocker A."/>
            <person name="Kenton S.M."/>
            <person name="Kim D.J."/>
            <person name="Klee K."/>
            <person name="Lai H."/>
            <person name="Lang C."/>
            <person name="Lin S."/>
            <person name="Macmil S.L."/>
            <person name="Magdelenat G."/>
            <person name="Matthews L."/>
            <person name="McCorrison J."/>
            <person name="Monaghan E.L."/>
            <person name="Mun J.H."/>
            <person name="Najar F.Z."/>
            <person name="Nicholson C."/>
            <person name="Noirot C."/>
            <person name="O'Bleness M."/>
            <person name="Paule C.R."/>
            <person name="Poulain J."/>
            <person name="Prion F."/>
            <person name="Qin B."/>
            <person name="Qu C."/>
            <person name="Retzel E.F."/>
            <person name="Riddle C."/>
            <person name="Sallet E."/>
            <person name="Samain S."/>
            <person name="Samson N."/>
            <person name="Sanders I."/>
            <person name="Saurat O."/>
            <person name="Scarpelli C."/>
            <person name="Schiex T."/>
            <person name="Segurens B."/>
            <person name="Severin A.J."/>
            <person name="Sherrier D.J."/>
            <person name="Shi R."/>
            <person name="Sims S."/>
            <person name="Singer S.R."/>
            <person name="Sinharoy S."/>
            <person name="Sterck L."/>
            <person name="Viollet A."/>
            <person name="Wang B.B."/>
            <person name="Wang K."/>
            <person name="Wang M."/>
            <person name="Wang X."/>
            <person name="Warfsmann J."/>
            <person name="Weissenbach J."/>
            <person name="White D.D."/>
            <person name="White J.D."/>
            <person name="Wiley G.B."/>
            <person name="Wincker P."/>
            <person name="Xing Y."/>
            <person name="Yang L."/>
            <person name="Yao Z."/>
            <person name="Ying F."/>
            <person name="Zhai J."/>
            <person name="Zhou L."/>
            <person name="Zuber A."/>
            <person name="Denarie J."/>
            <person name="Dixon R.A."/>
            <person name="May G.D."/>
            <person name="Schwartz D.C."/>
            <person name="Rogers J."/>
            <person name="Quetier F."/>
            <person name="Town C.D."/>
            <person name="Roe B.A."/>
        </authorList>
    </citation>
    <scope>NUCLEOTIDE SEQUENCE [LARGE SCALE GENOMIC DNA]</scope>
    <source>
        <strain evidence="1">A17</strain>
        <strain evidence="2 3">cv. Jemalong A17</strain>
    </source>
</reference>